<dbReference type="SUPFAM" id="SSF52172">
    <property type="entry name" value="CheY-like"/>
    <property type="match status" value="1"/>
</dbReference>
<dbReference type="PANTHER" id="PTHR10283:SF82">
    <property type="entry name" value="SOLUTE CARRIER FAMILY 13 MEMBER 2"/>
    <property type="match status" value="1"/>
</dbReference>
<dbReference type="Proteomes" id="UP001594351">
    <property type="component" value="Unassembled WGS sequence"/>
</dbReference>
<feature type="transmembrane region" description="Helical" evidence="6">
    <location>
        <begin position="358"/>
        <end position="376"/>
    </location>
</feature>
<feature type="transmembrane region" description="Helical" evidence="6">
    <location>
        <begin position="383"/>
        <end position="400"/>
    </location>
</feature>
<organism evidence="8 9">
    <name type="scientific">candidate division CSSED10-310 bacterium</name>
    <dbReference type="NCBI Taxonomy" id="2855610"/>
    <lineage>
        <taxon>Bacteria</taxon>
        <taxon>Bacteria division CSSED10-310</taxon>
    </lineage>
</organism>
<feature type="transmembrane region" description="Helical" evidence="6">
    <location>
        <begin position="296"/>
        <end position="315"/>
    </location>
</feature>
<dbReference type="SMART" id="SM00448">
    <property type="entry name" value="REC"/>
    <property type="match status" value="1"/>
</dbReference>
<keyword evidence="3 6" id="KW-1133">Transmembrane helix</keyword>
<evidence type="ECO:0000256" key="6">
    <source>
        <dbReference type="SAM" id="Phobius"/>
    </source>
</evidence>
<dbReference type="Pfam" id="PF00072">
    <property type="entry name" value="Response_reg"/>
    <property type="match status" value="1"/>
</dbReference>
<evidence type="ECO:0000256" key="3">
    <source>
        <dbReference type="ARBA" id="ARBA00022989"/>
    </source>
</evidence>
<feature type="transmembrane region" description="Helical" evidence="6">
    <location>
        <begin position="663"/>
        <end position="683"/>
    </location>
</feature>
<keyword evidence="2 6" id="KW-0812">Transmembrane</keyword>
<protein>
    <submittedName>
        <fullName evidence="8">SLC13 family permease</fullName>
    </submittedName>
</protein>
<dbReference type="InterPro" id="IPR001898">
    <property type="entry name" value="SLC13A/DASS"/>
</dbReference>
<evidence type="ECO:0000256" key="1">
    <source>
        <dbReference type="ARBA" id="ARBA00004141"/>
    </source>
</evidence>
<evidence type="ECO:0000313" key="8">
    <source>
        <dbReference type="EMBL" id="MFC1849332.1"/>
    </source>
</evidence>
<feature type="transmembrane region" description="Helical" evidence="6">
    <location>
        <begin position="163"/>
        <end position="185"/>
    </location>
</feature>
<dbReference type="Gene3D" id="3.40.50.2300">
    <property type="match status" value="1"/>
</dbReference>
<proteinExistence type="predicted"/>
<reference evidence="8 9" key="1">
    <citation type="submission" date="2024-09" db="EMBL/GenBank/DDBJ databases">
        <title>Laminarin stimulates single cell rates of sulfate reduction while oxygen inhibits transcriptomic activity in coastal marine sediment.</title>
        <authorList>
            <person name="Lindsay M."/>
            <person name="Orcutt B."/>
            <person name="Emerson D."/>
            <person name="Stepanauskas R."/>
            <person name="D'Angelo T."/>
        </authorList>
    </citation>
    <scope>NUCLEOTIDE SEQUENCE [LARGE SCALE GENOMIC DNA]</scope>
    <source>
        <strain evidence="8">SAG AM-311-K15</strain>
    </source>
</reference>
<feature type="transmembrane region" description="Helical" evidence="6">
    <location>
        <begin position="336"/>
        <end position="352"/>
    </location>
</feature>
<gene>
    <name evidence="8" type="ORF">ACFL27_03900</name>
</gene>
<evidence type="ECO:0000259" key="7">
    <source>
        <dbReference type="PROSITE" id="PS50110"/>
    </source>
</evidence>
<keyword evidence="5" id="KW-0597">Phosphoprotein</keyword>
<sequence length="688" mass="75386">MTEIKVNETQSSETVILLVDDEDQFRAALSKQLIIRGYAIIDVDNGEDAIKAVRHNNPEVVILDHWMPGMKGVQTLKEIKKIAPEVQVIMLTGRGSVDLAVETGKLDVFHYMQKPCSLPELLEAIEKARQERIYAMVRHEIPHVKKSSLGDWLMGAHNSRPGFIILGLLLFLTILFVPGPARLLFLLTTPKTGHFNEAIIGYSDYRKMTTGQTISEYYSLKAGLYNKVQTQDGKVKKVTLKPVQVAFRARVMIGVLLVAVLFWATGAIPVGITALLVGVCMYFFGIMPPNLVAQAYAKDAVIFIFGVLAISSAIMKTGLDKRIGMLLLGFSTSLKRFVFIFAPLLAVTASFISEHALIAFIVPILIVSYGGVLRAANLKSDKNLAVMMLLMVCFVANIGGPGSPAAGGRNAVMIGILADYGINITFGQWVKCGLPFVPVMALVIALYFYLAFRNKIKTRDINIMAQIKRETEKIGKMTREEYITAFVLILLVLMWTTVSDIFGMGGPVILSIVLLNIFGVLRWRDINTIHWDVVALYASACAMGTGLAYTGAALLLADSFIHLLPDWMMSGTGLCISTSLFTGILTNFMSDGATVAAIGPIVLPMAMISKTSPIMIGLATAFASSFAHMLIIGTPNNAIAYTMAKDPDTGEQLISLLDFFKHGFVVLLLSLAILWGWAFFGYWRLIVF</sequence>
<feature type="transmembrane region" description="Helical" evidence="6">
    <location>
        <begin position="576"/>
        <end position="602"/>
    </location>
</feature>
<keyword evidence="9" id="KW-1185">Reference proteome</keyword>
<name>A0ABV6YT21_UNCC1</name>
<feature type="transmembrane region" description="Helical" evidence="6">
    <location>
        <begin position="433"/>
        <end position="452"/>
    </location>
</feature>
<feature type="transmembrane region" description="Helical" evidence="6">
    <location>
        <begin position="482"/>
        <end position="498"/>
    </location>
</feature>
<keyword evidence="4 6" id="KW-0472">Membrane</keyword>
<dbReference type="InterPro" id="IPR001789">
    <property type="entry name" value="Sig_transdc_resp-reg_receiver"/>
</dbReference>
<dbReference type="PANTHER" id="PTHR10283">
    <property type="entry name" value="SOLUTE CARRIER FAMILY 13 MEMBER"/>
    <property type="match status" value="1"/>
</dbReference>
<dbReference type="PROSITE" id="PS50110">
    <property type="entry name" value="RESPONSE_REGULATORY"/>
    <property type="match status" value="1"/>
</dbReference>
<evidence type="ECO:0000256" key="2">
    <source>
        <dbReference type="ARBA" id="ARBA00022692"/>
    </source>
</evidence>
<feature type="domain" description="Response regulatory" evidence="7">
    <location>
        <begin position="15"/>
        <end position="129"/>
    </location>
</feature>
<dbReference type="Pfam" id="PF00939">
    <property type="entry name" value="Na_sulph_symp"/>
    <property type="match status" value="1"/>
</dbReference>
<evidence type="ECO:0000256" key="4">
    <source>
        <dbReference type="ARBA" id="ARBA00023136"/>
    </source>
</evidence>
<comment type="subcellular location">
    <subcellularLocation>
        <location evidence="1">Membrane</location>
        <topology evidence="1">Multi-pass membrane protein</topology>
    </subcellularLocation>
</comment>
<dbReference type="InterPro" id="IPR011006">
    <property type="entry name" value="CheY-like_superfamily"/>
</dbReference>
<feature type="transmembrane region" description="Helical" evidence="6">
    <location>
        <begin position="504"/>
        <end position="521"/>
    </location>
</feature>
<feature type="modified residue" description="4-aspartylphosphate" evidence="5">
    <location>
        <position position="64"/>
    </location>
</feature>
<evidence type="ECO:0000313" key="9">
    <source>
        <dbReference type="Proteomes" id="UP001594351"/>
    </source>
</evidence>
<feature type="transmembrane region" description="Helical" evidence="6">
    <location>
        <begin position="251"/>
        <end position="284"/>
    </location>
</feature>
<dbReference type="EMBL" id="JBHPBY010000033">
    <property type="protein sequence ID" value="MFC1849332.1"/>
    <property type="molecule type" value="Genomic_DNA"/>
</dbReference>
<comment type="caution">
    <text evidence="8">The sequence shown here is derived from an EMBL/GenBank/DDBJ whole genome shotgun (WGS) entry which is preliminary data.</text>
</comment>
<feature type="transmembrane region" description="Helical" evidence="6">
    <location>
        <begin position="533"/>
        <end position="556"/>
    </location>
</feature>
<accession>A0ABV6YT21</accession>
<evidence type="ECO:0000256" key="5">
    <source>
        <dbReference type="PROSITE-ProRule" id="PRU00169"/>
    </source>
</evidence>